<evidence type="ECO:0000313" key="3">
    <source>
        <dbReference type="Proteomes" id="UP000813461"/>
    </source>
</evidence>
<keyword evidence="3" id="KW-1185">Reference proteome</keyword>
<dbReference type="Pfam" id="PF06985">
    <property type="entry name" value="HET"/>
    <property type="match status" value="1"/>
</dbReference>
<accession>A0A8K0W204</accession>
<organism evidence="2 3">
    <name type="scientific">Paraphoma chrysanthemicola</name>
    <dbReference type="NCBI Taxonomy" id="798071"/>
    <lineage>
        <taxon>Eukaryota</taxon>
        <taxon>Fungi</taxon>
        <taxon>Dikarya</taxon>
        <taxon>Ascomycota</taxon>
        <taxon>Pezizomycotina</taxon>
        <taxon>Dothideomycetes</taxon>
        <taxon>Pleosporomycetidae</taxon>
        <taxon>Pleosporales</taxon>
        <taxon>Pleosporineae</taxon>
        <taxon>Phaeosphaeriaceae</taxon>
        <taxon>Paraphoma</taxon>
    </lineage>
</organism>
<dbReference type="EMBL" id="JAGMVJ010000003">
    <property type="protein sequence ID" value="KAH7092371.1"/>
    <property type="molecule type" value="Genomic_DNA"/>
</dbReference>
<protein>
    <submittedName>
        <fullName evidence="2">Heterokaryon incompatibility protein-domain-containing protein</fullName>
    </submittedName>
</protein>
<feature type="domain" description="Heterokaryon incompatibility" evidence="1">
    <location>
        <begin position="188"/>
        <end position="342"/>
    </location>
</feature>
<evidence type="ECO:0000259" key="1">
    <source>
        <dbReference type="Pfam" id="PF06985"/>
    </source>
</evidence>
<evidence type="ECO:0000313" key="2">
    <source>
        <dbReference type="EMBL" id="KAH7092371.1"/>
    </source>
</evidence>
<dbReference type="OrthoDB" id="3486565at2759"/>
<sequence>MAMLKPPLYPVPDTEGLCESIKAAKRDPMTGVMKPRFELSELTCCEFCEIIRQAVPPGWKSTEVTMYGNMIEISNDAGPDLVNKFRLDDTGSNRTDPERMILCPLKDVPCPWGLSPSRLGGSLIRTPPDINWCDVSARAANVVERCLAMHSCGDATIPELPTRIIDVGEAPNLCDVRLIEAVGQKASYVCLSHCWGGERPLKTTKDNLHNHLQSIPWLSMPKMYQDSVLVARKLRIRYLWIDSLCIVQDDFNDWVRESAVMGNTYERALLTISAISAPDCHSSLLESSPSKSFVLEGVNSAGKSYAYAVSPLSYNSLARHPQNSDFDRKKWPLLDRAWVFQERILSSRVLHFSQLELIFECKHETVCECGFVDIDNMRDKKLYHKSVQEASSTRLTRLWYYFIEWYSDLSCSAVTDRLPALSGFAQRFAKLQPGSRYLAGLWDKSLNLDLLWWVANEHDYKDQPQQYVAPSWSWAATRKRVLFASSDYWYSQADLVKEFSILKQYFQIESADCYPATSDLTGQVSGGQLTVSGRVFDAVLQGEARWLNIQGSDVDIATRQRWDQTDKPVLRPDSGDWCTEGLANSRLVCLPLARLRRRRMEDKQEDVELTMVLTCPRNDKSSYYRRIGMILQRSYTTYVDGCALEAIQKYWHENPSPFEVGGKKETLTII</sequence>
<name>A0A8K0W204_9PLEO</name>
<dbReference type="PANTHER" id="PTHR33112">
    <property type="entry name" value="DOMAIN PROTEIN, PUTATIVE-RELATED"/>
    <property type="match status" value="1"/>
</dbReference>
<gene>
    <name evidence="2" type="ORF">FB567DRAFT_236676</name>
</gene>
<dbReference type="InterPro" id="IPR010730">
    <property type="entry name" value="HET"/>
</dbReference>
<reference evidence="2" key="1">
    <citation type="journal article" date="2021" name="Nat. Commun.">
        <title>Genetic determinants of endophytism in the Arabidopsis root mycobiome.</title>
        <authorList>
            <person name="Mesny F."/>
            <person name="Miyauchi S."/>
            <person name="Thiergart T."/>
            <person name="Pickel B."/>
            <person name="Atanasova L."/>
            <person name="Karlsson M."/>
            <person name="Huettel B."/>
            <person name="Barry K.W."/>
            <person name="Haridas S."/>
            <person name="Chen C."/>
            <person name="Bauer D."/>
            <person name="Andreopoulos W."/>
            <person name="Pangilinan J."/>
            <person name="LaButti K."/>
            <person name="Riley R."/>
            <person name="Lipzen A."/>
            <person name="Clum A."/>
            <person name="Drula E."/>
            <person name="Henrissat B."/>
            <person name="Kohler A."/>
            <person name="Grigoriev I.V."/>
            <person name="Martin F.M."/>
            <person name="Hacquard S."/>
        </authorList>
    </citation>
    <scope>NUCLEOTIDE SEQUENCE</scope>
    <source>
        <strain evidence="2">MPI-SDFR-AT-0120</strain>
    </source>
</reference>
<dbReference type="Proteomes" id="UP000813461">
    <property type="component" value="Unassembled WGS sequence"/>
</dbReference>
<dbReference type="AlphaFoldDB" id="A0A8K0W204"/>
<proteinExistence type="predicted"/>
<dbReference type="PANTHER" id="PTHR33112:SF9">
    <property type="entry name" value="HETEROKARYON INCOMPATIBILITY DOMAIN-CONTAINING PROTEIN"/>
    <property type="match status" value="1"/>
</dbReference>
<comment type="caution">
    <text evidence="2">The sequence shown here is derived from an EMBL/GenBank/DDBJ whole genome shotgun (WGS) entry which is preliminary data.</text>
</comment>